<keyword evidence="3" id="KW-1185">Reference proteome</keyword>
<comment type="caution">
    <text evidence="2">The sequence shown here is derived from an EMBL/GenBank/DDBJ whole genome shotgun (WGS) entry which is preliminary data.</text>
</comment>
<evidence type="ECO:0000256" key="1">
    <source>
        <dbReference type="SAM" id="MobiDB-lite"/>
    </source>
</evidence>
<reference evidence="2" key="1">
    <citation type="submission" date="2020-06" db="EMBL/GenBank/DDBJ databases">
        <authorList>
            <person name="Li T."/>
            <person name="Hu X."/>
            <person name="Zhang T."/>
            <person name="Song X."/>
            <person name="Zhang H."/>
            <person name="Dai N."/>
            <person name="Sheng W."/>
            <person name="Hou X."/>
            <person name="Wei L."/>
        </authorList>
    </citation>
    <scope>NUCLEOTIDE SEQUENCE</scope>
    <source>
        <strain evidence="2">3651</strain>
        <tissue evidence="2">Leaf</tissue>
    </source>
</reference>
<dbReference type="Proteomes" id="UP001293254">
    <property type="component" value="Unassembled WGS sequence"/>
</dbReference>
<proteinExistence type="predicted"/>
<feature type="region of interest" description="Disordered" evidence="1">
    <location>
        <begin position="61"/>
        <end position="114"/>
    </location>
</feature>
<dbReference type="EMBL" id="JACGWO010000002">
    <property type="protein sequence ID" value="KAK4435032.1"/>
    <property type="molecule type" value="Genomic_DNA"/>
</dbReference>
<name>A0AAE2CUI7_9LAMI</name>
<gene>
    <name evidence="2" type="ORF">Salat_0666300</name>
</gene>
<accession>A0AAE2CUI7</accession>
<evidence type="ECO:0000313" key="2">
    <source>
        <dbReference type="EMBL" id="KAK4435032.1"/>
    </source>
</evidence>
<reference evidence="2" key="2">
    <citation type="journal article" date="2024" name="Plant">
        <title>Genomic evolution and insights into agronomic trait innovations of Sesamum species.</title>
        <authorList>
            <person name="Miao H."/>
            <person name="Wang L."/>
            <person name="Qu L."/>
            <person name="Liu H."/>
            <person name="Sun Y."/>
            <person name="Le M."/>
            <person name="Wang Q."/>
            <person name="Wei S."/>
            <person name="Zheng Y."/>
            <person name="Lin W."/>
            <person name="Duan Y."/>
            <person name="Cao H."/>
            <person name="Xiong S."/>
            <person name="Wang X."/>
            <person name="Wei L."/>
            <person name="Li C."/>
            <person name="Ma Q."/>
            <person name="Ju M."/>
            <person name="Zhao R."/>
            <person name="Li G."/>
            <person name="Mu C."/>
            <person name="Tian Q."/>
            <person name="Mei H."/>
            <person name="Zhang T."/>
            <person name="Gao T."/>
            <person name="Zhang H."/>
        </authorList>
    </citation>
    <scope>NUCLEOTIDE SEQUENCE</scope>
    <source>
        <strain evidence="2">3651</strain>
    </source>
</reference>
<sequence>MDSSYGLWLRASLLVRAIFGGFIEPRWSDSAGADKGGEASLRRAGPVVLAESFSPERQLRQARGVGAEGTAQGSETEGGLGSENLHMDCKGVETGGPADRVTGQSPAAAEGRGLEDEMVRNPMRRWLIRTSLRMAWSRCYFGSLRTTYGVVGRQVDAVDCKGMVPLHCGSGPRGLR</sequence>
<organism evidence="2 3">
    <name type="scientific">Sesamum alatum</name>
    <dbReference type="NCBI Taxonomy" id="300844"/>
    <lineage>
        <taxon>Eukaryota</taxon>
        <taxon>Viridiplantae</taxon>
        <taxon>Streptophyta</taxon>
        <taxon>Embryophyta</taxon>
        <taxon>Tracheophyta</taxon>
        <taxon>Spermatophyta</taxon>
        <taxon>Magnoliopsida</taxon>
        <taxon>eudicotyledons</taxon>
        <taxon>Gunneridae</taxon>
        <taxon>Pentapetalae</taxon>
        <taxon>asterids</taxon>
        <taxon>lamiids</taxon>
        <taxon>Lamiales</taxon>
        <taxon>Pedaliaceae</taxon>
        <taxon>Sesamum</taxon>
    </lineage>
</organism>
<protein>
    <submittedName>
        <fullName evidence="2">Uncharacterized protein</fullName>
    </submittedName>
</protein>
<dbReference type="AlphaFoldDB" id="A0AAE2CUI7"/>
<evidence type="ECO:0000313" key="3">
    <source>
        <dbReference type="Proteomes" id="UP001293254"/>
    </source>
</evidence>